<dbReference type="EMBL" id="JAPFQL010000045">
    <property type="protein sequence ID" value="MDC5697880.1"/>
    <property type="molecule type" value="Genomic_DNA"/>
</dbReference>
<dbReference type="Pfam" id="PF17657">
    <property type="entry name" value="DNA_pol3_finger"/>
    <property type="match status" value="1"/>
</dbReference>
<keyword evidence="6 11" id="KW-0548">Nucleotidyltransferase</keyword>
<comment type="catalytic activity">
    <reaction evidence="9">
        <text>DNA(n) + a 2'-deoxyribonucleoside 5'-triphosphate = DNA(n+1) + diphosphate</text>
        <dbReference type="Rhea" id="RHEA:22508"/>
        <dbReference type="Rhea" id="RHEA-COMP:17339"/>
        <dbReference type="Rhea" id="RHEA-COMP:17340"/>
        <dbReference type="ChEBI" id="CHEBI:33019"/>
        <dbReference type="ChEBI" id="CHEBI:61560"/>
        <dbReference type="ChEBI" id="CHEBI:173112"/>
        <dbReference type="EC" id="2.7.7.7"/>
    </reaction>
</comment>
<evidence type="ECO:0000313" key="11">
    <source>
        <dbReference type="EMBL" id="MDC5697880.1"/>
    </source>
</evidence>
<dbReference type="InterPro" id="IPR003141">
    <property type="entry name" value="Pol/His_phosphatase_N"/>
</dbReference>
<keyword evidence="12" id="KW-1185">Reference proteome</keyword>
<dbReference type="Pfam" id="PF01336">
    <property type="entry name" value="tRNA_anti-codon"/>
    <property type="match status" value="1"/>
</dbReference>
<dbReference type="Pfam" id="PF02811">
    <property type="entry name" value="PHP"/>
    <property type="match status" value="1"/>
</dbReference>
<dbReference type="InterPro" id="IPR041931">
    <property type="entry name" value="DNA_pol3_alpha_thumb_dom"/>
</dbReference>
<dbReference type="EC" id="2.7.7.7" evidence="3"/>
<comment type="subcellular location">
    <subcellularLocation>
        <location evidence="1">Cytoplasm</location>
    </subcellularLocation>
</comment>
<dbReference type="Proteomes" id="UP001150259">
    <property type="component" value="Unassembled WGS sequence"/>
</dbReference>
<dbReference type="NCBIfam" id="NF004226">
    <property type="entry name" value="PRK05673.1"/>
    <property type="match status" value="1"/>
</dbReference>
<dbReference type="InterPro" id="IPR004365">
    <property type="entry name" value="NA-bd_OB_tRNA"/>
</dbReference>
<evidence type="ECO:0000313" key="12">
    <source>
        <dbReference type="Proteomes" id="UP001150259"/>
    </source>
</evidence>
<keyword evidence="5 11" id="KW-0808">Transferase</keyword>
<dbReference type="SMART" id="SM00481">
    <property type="entry name" value="POLIIIAc"/>
    <property type="match status" value="1"/>
</dbReference>
<keyword evidence="7" id="KW-0235">DNA replication</keyword>
<comment type="similarity">
    <text evidence="2">Belongs to the DNA polymerase type-C family. DnaE subfamily.</text>
</comment>
<protein>
    <recommendedName>
        <fullName evidence="4">DNA polymerase III subunit alpha</fullName>
        <ecNumber evidence="3">2.7.7.7</ecNumber>
    </recommendedName>
</protein>
<dbReference type="InterPro" id="IPR016195">
    <property type="entry name" value="Pol/histidinol_Pase-like"/>
</dbReference>
<dbReference type="CDD" id="cd12113">
    <property type="entry name" value="PHP_PolIIIA_DnaE3"/>
    <property type="match status" value="1"/>
</dbReference>
<dbReference type="PANTHER" id="PTHR32294">
    <property type="entry name" value="DNA POLYMERASE III SUBUNIT ALPHA"/>
    <property type="match status" value="1"/>
</dbReference>
<name>A0ABT5GHZ8_9MICO</name>
<dbReference type="Gene3D" id="1.10.150.870">
    <property type="match status" value="1"/>
</dbReference>
<evidence type="ECO:0000256" key="6">
    <source>
        <dbReference type="ARBA" id="ARBA00022695"/>
    </source>
</evidence>
<dbReference type="RefSeq" id="WP_272462454.1">
    <property type="nucleotide sequence ID" value="NZ_JAPFQL010000045.1"/>
</dbReference>
<dbReference type="Pfam" id="PF14579">
    <property type="entry name" value="HHH_6"/>
    <property type="match status" value="1"/>
</dbReference>
<keyword evidence="8" id="KW-0239">DNA-directed DNA polymerase</keyword>
<evidence type="ECO:0000256" key="4">
    <source>
        <dbReference type="ARBA" id="ARBA00019114"/>
    </source>
</evidence>
<dbReference type="InterPro" id="IPR029460">
    <property type="entry name" value="DNAPol_HHH"/>
</dbReference>
<comment type="caution">
    <text evidence="11">The sequence shown here is derived from an EMBL/GenBank/DDBJ whole genome shotgun (WGS) entry which is preliminary data.</text>
</comment>
<dbReference type="InterPro" id="IPR011708">
    <property type="entry name" value="DNA_pol3_alpha_NTPase_dom"/>
</dbReference>
<evidence type="ECO:0000256" key="2">
    <source>
        <dbReference type="ARBA" id="ARBA00009496"/>
    </source>
</evidence>
<dbReference type="GO" id="GO:0003887">
    <property type="term" value="F:DNA-directed DNA polymerase activity"/>
    <property type="evidence" value="ECO:0007669"/>
    <property type="project" value="UniProtKB-EC"/>
</dbReference>
<feature type="domain" description="Polymerase/histidinol phosphatase N-terminal" evidence="10">
    <location>
        <begin position="14"/>
        <end position="81"/>
    </location>
</feature>
<dbReference type="CDD" id="cd04485">
    <property type="entry name" value="DnaE_OBF"/>
    <property type="match status" value="1"/>
</dbReference>
<dbReference type="Pfam" id="PF07733">
    <property type="entry name" value="DNA_pol3_alpha"/>
    <property type="match status" value="1"/>
</dbReference>
<dbReference type="InterPro" id="IPR004013">
    <property type="entry name" value="PHP_dom"/>
</dbReference>
<dbReference type="Gene3D" id="3.20.20.140">
    <property type="entry name" value="Metal-dependent hydrolases"/>
    <property type="match status" value="1"/>
</dbReference>
<dbReference type="InterPro" id="IPR040982">
    <property type="entry name" value="DNA_pol3_finger"/>
</dbReference>
<reference evidence="11 12" key="1">
    <citation type="submission" date="2022-11" db="EMBL/GenBank/DDBJ databases">
        <title>Anaerobic phenanthrene biodegradation by a DNRA strain PheN6.</title>
        <authorList>
            <person name="Zhang Z."/>
        </authorList>
    </citation>
    <scope>NUCLEOTIDE SEQUENCE [LARGE SCALE GENOMIC DNA]</scope>
    <source>
        <strain evidence="11 12">PheN6</strain>
    </source>
</reference>
<gene>
    <name evidence="11" type="primary">dnaE</name>
    <name evidence="11" type="ORF">OO014_11465</name>
</gene>
<dbReference type="Gene3D" id="1.10.10.1600">
    <property type="entry name" value="Bacterial DNA polymerase III alpha subunit, thumb domain"/>
    <property type="match status" value="1"/>
</dbReference>
<evidence type="ECO:0000256" key="9">
    <source>
        <dbReference type="ARBA" id="ARBA00049244"/>
    </source>
</evidence>
<evidence type="ECO:0000256" key="8">
    <source>
        <dbReference type="ARBA" id="ARBA00022932"/>
    </source>
</evidence>
<evidence type="ECO:0000256" key="1">
    <source>
        <dbReference type="ARBA" id="ARBA00004496"/>
    </source>
</evidence>
<proteinExistence type="inferred from homology"/>
<evidence type="ECO:0000256" key="7">
    <source>
        <dbReference type="ARBA" id="ARBA00022705"/>
    </source>
</evidence>
<dbReference type="InterPro" id="IPR004805">
    <property type="entry name" value="DnaE2/DnaE/PolC"/>
</dbReference>
<evidence type="ECO:0000256" key="3">
    <source>
        <dbReference type="ARBA" id="ARBA00012417"/>
    </source>
</evidence>
<accession>A0ABT5GHZ8</accession>
<sequence length="1197" mass="131872">MSTQSAPRPDQNFVHLHVHTEYSMLDGAARIGDLFSEAARMGMPALATTDHGYVFGAYEFWKKAKGTGVKPIIGVEAYITPGTHRTDRTKVSWGDGGRDDVSGSGAYTHMTMLAENNEGMHNLFRMSSIASLDQVYTKWPRIDRELLSTYGKGLIVTTGCPSSEIQTKLRFGMYDEAREVAGELRDIFGADNVYVELMDHGLEIERRTQRDLIRLARDLKLPLVATNDLHYTRAEDAKAHAALLCVQSGSTLMDPNRFKFDADDFYLKSAQEMRHLWRELPEACDNTLLIAERCEVSFTEGEGRYMPRFPVPDGEDETSWFIKEVETGLQRRFPEGVPDYARKQAAFEEDVIVSKGYSGYFLVVADFINWAKRNGIRVGPGRGSGAGSMCAYAMGITDLDPIPHGLIFERFLNPERMSMPDFDVDFDERRRGEVIKYVTEKYGSERVAQIVTYGTIKAKQAVKDAARVMGHPFSVGEQLTKAMPPDVMGKGVPLAEIYNPEHKRYNEGGDFRALVQTERHFQEVVDTAKGLEGLKRQWGVHAAGVIMSSEPLIDVIPIMKRLQDGQVITQFDYPSCESLGLVKMDFLGLRNLTILDDAIENIKANRDEDIDLDALSKDMTDPATYALLGRGDTLGVFQLDGGGMRALLRLMQPDNFEDISAALALYRPGPMGVNAHTNFALRKNGKQEVIPLDPQLKGKLQPEMVEALDPILGMTYGLVIYQEQVMEIAQKLAGYTLGNADLLRRAMGKKKKEVLDAEYIPFSEGMKANGFNEASVAALWGVLVPFSDYAFNKAHTAAYGLVSYWTAYLKANYPAEYMAALLTSVRDDKDKSALYLNECRHMGIKVLPPDVNESVANFAAVGTDIRFGMAAIRNVGVPVVEAIIKAREEKGAFGSFKDFLSKVPAVVCNKRTIESLIKAGAFDSLGESRRGMVEVHERYVDALVEVKKQEAIGQDSLFGSFGMDDDSAGAGGAGAFDGLPAVPTLEWDKATLLSFEREMLGLYVSDHPLFGIEHILQTHADTSIASLTGDDPKPDGTPVTVAGLITSLQLKRTKKGDLWAIATVEDLDGAIECLFFPSAYLTYSTMLAQDTVCAVKGRISARDDSISIFAQELTIPDIKEGPRGPVVLTLPLGQVTAARAERLREILREHPGATEVQVKLTQPGRSVLMTLDDSLRVNATSALFGDLKAQFGAAVLG</sequence>
<evidence type="ECO:0000259" key="10">
    <source>
        <dbReference type="SMART" id="SM00481"/>
    </source>
</evidence>
<dbReference type="NCBIfam" id="TIGR00594">
    <property type="entry name" value="polc"/>
    <property type="match status" value="1"/>
</dbReference>
<dbReference type="SUPFAM" id="SSF89550">
    <property type="entry name" value="PHP domain-like"/>
    <property type="match status" value="1"/>
</dbReference>
<evidence type="ECO:0000256" key="5">
    <source>
        <dbReference type="ARBA" id="ARBA00022679"/>
    </source>
</evidence>
<organism evidence="11 12">
    <name type="scientific">Intrasporangium calvum</name>
    <dbReference type="NCBI Taxonomy" id="53358"/>
    <lineage>
        <taxon>Bacteria</taxon>
        <taxon>Bacillati</taxon>
        <taxon>Actinomycetota</taxon>
        <taxon>Actinomycetes</taxon>
        <taxon>Micrococcales</taxon>
        <taxon>Intrasporangiaceae</taxon>
        <taxon>Intrasporangium</taxon>
    </lineage>
</organism>
<dbReference type="PANTHER" id="PTHR32294:SF0">
    <property type="entry name" value="DNA POLYMERASE III SUBUNIT ALPHA"/>
    <property type="match status" value="1"/>
</dbReference>